<dbReference type="SUPFAM" id="SSF53335">
    <property type="entry name" value="S-adenosyl-L-methionine-dependent methyltransferases"/>
    <property type="match status" value="1"/>
</dbReference>
<feature type="domain" description="DNA methylase N-4/N-6" evidence="5">
    <location>
        <begin position="30"/>
        <end position="219"/>
    </location>
</feature>
<sequence>MGKETKLNDDIKLLQGDCIELIRDVPSESVNSIISDPPYFLGMTHNGQKGSFNDLAICKPFYEKLFTEYKRVLKPDGCVYFFCDWRSYAFYYPIMYGILGVKNMLVWDKKAGTGNYYSYQHELVMFTTKRHEFNVKGTCSVISDVPSFCSGAKKTNGEKLHPTQKPIELIEKFILHSTTEGNTVLDSFMGSGTTGVASINTGRRFIGMELDDEYFCIAKTRLENSIKEKQLDLFYKEKEVKPCLE</sequence>
<dbReference type="EC" id="2.1.1.-" evidence="4"/>
<evidence type="ECO:0000313" key="7">
    <source>
        <dbReference type="Proteomes" id="UP000016183"/>
    </source>
</evidence>
<dbReference type="EMBL" id="AGDZ01000025">
    <property type="protein sequence ID" value="EMB22906.1"/>
    <property type="molecule type" value="Genomic_DNA"/>
</dbReference>
<dbReference type="GO" id="GO:0003677">
    <property type="term" value="F:DNA binding"/>
    <property type="evidence" value="ECO:0007669"/>
    <property type="project" value="InterPro"/>
</dbReference>
<dbReference type="Proteomes" id="UP000016183">
    <property type="component" value="Unassembled WGS sequence"/>
</dbReference>
<evidence type="ECO:0000256" key="1">
    <source>
        <dbReference type="ARBA" id="ARBA00006594"/>
    </source>
</evidence>
<accession>M2AI30</accession>
<evidence type="ECO:0000256" key="2">
    <source>
        <dbReference type="ARBA" id="ARBA00022603"/>
    </source>
</evidence>
<evidence type="ECO:0000256" key="3">
    <source>
        <dbReference type="ARBA" id="ARBA00022679"/>
    </source>
</evidence>
<dbReference type="InterPro" id="IPR002052">
    <property type="entry name" value="DNA_methylase_N6_adenine_CS"/>
</dbReference>
<keyword evidence="2" id="KW-0489">Methyltransferase</keyword>
<organism evidence="6 7">
    <name type="scientific">Treponema denticola SP33</name>
    <dbReference type="NCBI Taxonomy" id="999437"/>
    <lineage>
        <taxon>Bacteria</taxon>
        <taxon>Pseudomonadati</taxon>
        <taxon>Spirochaetota</taxon>
        <taxon>Spirochaetia</taxon>
        <taxon>Spirochaetales</taxon>
        <taxon>Treponemataceae</taxon>
        <taxon>Treponema</taxon>
    </lineage>
</organism>
<dbReference type="HOGENOM" id="CLU_024927_3_0_12"/>
<name>M2AI30_TREDN</name>
<dbReference type="Gene3D" id="3.40.50.150">
    <property type="entry name" value="Vaccinia Virus protein VP39"/>
    <property type="match status" value="1"/>
</dbReference>
<dbReference type="InterPro" id="IPR002941">
    <property type="entry name" value="DNA_methylase_N4/N6"/>
</dbReference>
<dbReference type="PRINTS" id="PR00508">
    <property type="entry name" value="S21N4MTFRASE"/>
</dbReference>
<dbReference type="InterPro" id="IPR029063">
    <property type="entry name" value="SAM-dependent_MTases_sf"/>
</dbReference>
<evidence type="ECO:0000259" key="5">
    <source>
        <dbReference type="Pfam" id="PF01555"/>
    </source>
</evidence>
<dbReference type="Pfam" id="PF01555">
    <property type="entry name" value="N6_N4_Mtase"/>
    <property type="match status" value="1"/>
</dbReference>
<dbReference type="OrthoDB" id="9773571at2"/>
<dbReference type="RefSeq" id="WP_010696265.1">
    <property type="nucleotide sequence ID" value="NZ_KB442454.1"/>
</dbReference>
<keyword evidence="3" id="KW-0808">Transferase</keyword>
<gene>
    <name evidence="6" type="ORF">HMPREF9733_01700</name>
</gene>
<reference evidence="6 7" key="1">
    <citation type="submission" date="2012-01" db="EMBL/GenBank/DDBJ databases">
        <title>The Genome Sequence of Treponema denticola SP33.</title>
        <authorList>
            <consortium name="The Broad Institute Genome Sequencing Platform"/>
            <person name="Earl A."/>
            <person name="Ward D."/>
            <person name="Feldgarden M."/>
            <person name="Gevers D."/>
            <person name="Blanton J.M."/>
            <person name="Fenno C.J."/>
            <person name="Baranova O.V."/>
            <person name="Mathney J."/>
            <person name="Dewhirst F.E."/>
            <person name="Izard J."/>
            <person name="Young S.K."/>
            <person name="Zeng Q."/>
            <person name="Gargeya S."/>
            <person name="Fitzgerald M."/>
            <person name="Haas B."/>
            <person name="Abouelleil A."/>
            <person name="Alvarado L."/>
            <person name="Arachchi H.M."/>
            <person name="Berlin A."/>
            <person name="Chapman S.B."/>
            <person name="Gearin G."/>
            <person name="Goldberg J."/>
            <person name="Griggs A."/>
            <person name="Gujja S."/>
            <person name="Hansen M."/>
            <person name="Heiman D."/>
            <person name="Howarth C."/>
            <person name="Larimer J."/>
            <person name="Lui A."/>
            <person name="MacDonald P.J.P."/>
            <person name="McCowen C."/>
            <person name="Montmayeur A."/>
            <person name="Murphy C."/>
            <person name="Neiman D."/>
            <person name="Pearson M."/>
            <person name="Priest M."/>
            <person name="Roberts A."/>
            <person name="Saif S."/>
            <person name="Shea T."/>
            <person name="Sisk P."/>
            <person name="Stolte C."/>
            <person name="Sykes S."/>
            <person name="Wortman J."/>
            <person name="Nusbaum C."/>
            <person name="Birren B."/>
        </authorList>
    </citation>
    <scope>NUCLEOTIDE SEQUENCE [LARGE SCALE GENOMIC DNA]</scope>
    <source>
        <strain evidence="6 7">SP33</strain>
    </source>
</reference>
<protein>
    <recommendedName>
        <fullName evidence="4">Methyltransferase</fullName>
        <ecNumber evidence="4">2.1.1.-</ecNumber>
    </recommendedName>
</protein>
<dbReference type="PATRIC" id="fig|999437.3.peg.1752"/>
<comment type="similarity">
    <text evidence="1 4">Belongs to the N(4)/N(6)-methyltransferase family.</text>
</comment>
<comment type="caution">
    <text evidence="6">The sequence shown here is derived from an EMBL/GenBank/DDBJ whole genome shotgun (WGS) entry which is preliminary data.</text>
</comment>
<evidence type="ECO:0000313" key="6">
    <source>
        <dbReference type="EMBL" id="EMB22906.1"/>
    </source>
</evidence>
<dbReference type="InterPro" id="IPR001091">
    <property type="entry name" value="RM_Methyltransferase"/>
</dbReference>
<dbReference type="AlphaFoldDB" id="M2AI30"/>
<evidence type="ECO:0000256" key="4">
    <source>
        <dbReference type="RuleBase" id="RU362026"/>
    </source>
</evidence>
<dbReference type="GO" id="GO:0032259">
    <property type="term" value="P:methylation"/>
    <property type="evidence" value="ECO:0007669"/>
    <property type="project" value="UniProtKB-KW"/>
</dbReference>
<dbReference type="GO" id="GO:0008170">
    <property type="term" value="F:N-methyltransferase activity"/>
    <property type="evidence" value="ECO:0007669"/>
    <property type="project" value="InterPro"/>
</dbReference>
<dbReference type="PROSITE" id="PS00092">
    <property type="entry name" value="N6_MTASE"/>
    <property type="match status" value="1"/>
</dbReference>
<proteinExistence type="inferred from homology"/>